<dbReference type="OrthoDB" id="1919336at2759"/>
<sequence>MALEFYVGISVPASGRYSYCTLRSLRADGPEDDVLLAILLLCVHEAHNFSDPSRMFPHLNAAAVILRQRLCFAPPNPELRTFLLEIFCYFFALVAFSHGSSLDIAPVARVFESISVNGGDSRSQSLLLGPSQDLIATIFCVSMLMHSPNKLTDDERRLELTHIELQLQNLDTNCPATNQGDLSHDDLALFELYRLACLVYVR</sequence>
<reference evidence="1 2" key="1">
    <citation type="journal article" date="2016" name="BMC Genomics">
        <title>Comparative genomic and transcriptomic analyses of the Fuzhuan brick tea-fermentation fungus Aspergillus cristatus.</title>
        <authorList>
            <person name="Ge Y."/>
            <person name="Wang Y."/>
            <person name="Liu Y."/>
            <person name="Tan Y."/>
            <person name="Ren X."/>
            <person name="Zhang X."/>
            <person name="Hyde K.D."/>
            <person name="Liu Y."/>
            <person name="Liu Z."/>
        </authorList>
    </citation>
    <scope>NUCLEOTIDE SEQUENCE [LARGE SCALE GENOMIC DNA]</scope>
    <source>
        <strain evidence="1 2">GZAAS20.1005</strain>
    </source>
</reference>
<dbReference type="EMBL" id="JXNT01000006">
    <property type="protein sequence ID" value="ODM18376.1"/>
    <property type="molecule type" value="Genomic_DNA"/>
</dbReference>
<keyword evidence="2" id="KW-1185">Reference proteome</keyword>
<dbReference type="VEuPathDB" id="FungiDB:SI65_06247"/>
<gene>
    <name evidence="1" type="ORF">SI65_06247</name>
</gene>
<proteinExistence type="predicted"/>
<evidence type="ECO:0000313" key="2">
    <source>
        <dbReference type="Proteomes" id="UP000094569"/>
    </source>
</evidence>
<dbReference type="InterPro" id="IPR021858">
    <property type="entry name" value="Fun_TF"/>
</dbReference>
<dbReference type="Pfam" id="PF11951">
    <property type="entry name" value="Fungal_trans_2"/>
    <property type="match status" value="1"/>
</dbReference>
<evidence type="ECO:0000313" key="1">
    <source>
        <dbReference type="EMBL" id="ODM18376.1"/>
    </source>
</evidence>
<dbReference type="Proteomes" id="UP000094569">
    <property type="component" value="Unassembled WGS sequence"/>
</dbReference>
<name>A0A1E3BDA8_ASPCR</name>
<organism evidence="1 2">
    <name type="scientific">Aspergillus cristatus</name>
    <name type="common">Chinese Fuzhuan brick tea-fermentation fungus</name>
    <name type="synonym">Eurotium cristatum</name>
    <dbReference type="NCBI Taxonomy" id="573508"/>
    <lineage>
        <taxon>Eukaryota</taxon>
        <taxon>Fungi</taxon>
        <taxon>Dikarya</taxon>
        <taxon>Ascomycota</taxon>
        <taxon>Pezizomycotina</taxon>
        <taxon>Eurotiomycetes</taxon>
        <taxon>Eurotiomycetidae</taxon>
        <taxon>Eurotiales</taxon>
        <taxon>Aspergillaceae</taxon>
        <taxon>Aspergillus</taxon>
        <taxon>Aspergillus subgen. Aspergillus</taxon>
    </lineage>
</organism>
<protein>
    <recommendedName>
        <fullName evidence="3">Transcription factor domain-containing protein</fullName>
    </recommendedName>
</protein>
<accession>A0A1E3BDA8</accession>
<dbReference type="AlphaFoldDB" id="A0A1E3BDA8"/>
<evidence type="ECO:0008006" key="3">
    <source>
        <dbReference type="Google" id="ProtNLM"/>
    </source>
</evidence>
<comment type="caution">
    <text evidence="1">The sequence shown here is derived from an EMBL/GenBank/DDBJ whole genome shotgun (WGS) entry which is preliminary data.</text>
</comment>